<dbReference type="InterPro" id="IPR013096">
    <property type="entry name" value="Cupin_2"/>
</dbReference>
<dbReference type="InterPro" id="IPR009057">
    <property type="entry name" value="Homeodomain-like_sf"/>
</dbReference>
<organism evidence="5 6">
    <name type="scientific">Candidatus Caccousia avicola</name>
    <dbReference type="NCBI Taxonomy" id="2840721"/>
    <lineage>
        <taxon>Bacteria</taxon>
        <taxon>Bacillati</taxon>
        <taxon>Bacillota</taxon>
        <taxon>Clostridia</taxon>
        <taxon>Eubacteriales</taxon>
        <taxon>Oscillospiraceae</taxon>
        <taxon>Oscillospiraceae incertae sedis</taxon>
        <taxon>Candidatus Caccousia</taxon>
    </lineage>
</organism>
<dbReference type="Gene3D" id="2.60.120.10">
    <property type="entry name" value="Jelly Rolls"/>
    <property type="match status" value="1"/>
</dbReference>
<dbReference type="InterPro" id="IPR037923">
    <property type="entry name" value="HTH-like"/>
</dbReference>
<dbReference type="EMBL" id="DVGZ01000103">
    <property type="protein sequence ID" value="HIR47839.1"/>
    <property type="molecule type" value="Genomic_DNA"/>
</dbReference>
<evidence type="ECO:0000256" key="2">
    <source>
        <dbReference type="ARBA" id="ARBA00023125"/>
    </source>
</evidence>
<reference evidence="5" key="2">
    <citation type="journal article" date="2021" name="PeerJ">
        <title>Extensive microbial diversity within the chicken gut microbiome revealed by metagenomics and culture.</title>
        <authorList>
            <person name="Gilroy R."/>
            <person name="Ravi A."/>
            <person name="Getino M."/>
            <person name="Pursley I."/>
            <person name="Horton D.L."/>
            <person name="Alikhan N.F."/>
            <person name="Baker D."/>
            <person name="Gharbi K."/>
            <person name="Hall N."/>
            <person name="Watson M."/>
            <person name="Adriaenssens E.M."/>
            <person name="Foster-Nyarko E."/>
            <person name="Jarju S."/>
            <person name="Secka A."/>
            <person name="Antonio M."/>
            <person name="Oren A."/>
            <person name="Chaudhuri R.R."/>
            <person name="La Ragione R."/>
            <person name="Hildebrand F."/>
            <person name="Pallen M.J."/>
        </authorList>
    </citation>
    <scope>NUCLEOTIDE SEQUENCE</scope>
    <source>
        <strain evidence="5">ChiSxjej1B13-7958</strain>
    </source>
</reference>
<dbReference type="PANTHER" id="PTHR43280:SF28">
    <property type="entry name" value="HTH-TYPE TRANSCRIPTIONAL ACTIVATOR RHAS"/>
    <property type="match status" value="1"/>
</dbReference>
<gene>
    <name evidence="5" type="ORF">IAB89_09345</name>
</gene>
<feature type="domain" description="HTH araC/xylS-type" evidence="4">
    <location>
        <begin position="176"/>
        <end position="274"/>
    </location>
</feature>
<dbReference type="SUPFAM" id="SSF51215">
    <property type="entry name" value="Regulatory protein AraC"/>
    <property type="match status" value="1"/>
</dbReference>
<dbReference type="SMART" id="SM00342">
    <property type="entry name" value="HTH_ARAC"/>
    <property type="match status" value="1"/>
</dbReference>
<evidence type="ECO:0000313" key="6">
    <source>
        <dbReference type="Proteomes" id="UP000824242"/>
    </source>
</evidence>
<reference evidence="5" key="1">
    <citation type="submission" date="2020-10" db="EMBL/GenBank/DDBJ databases">
        <authorList>
            <person name="Gilroy R."/>
        </authorList>
    </citation>
    <scope>NUCLEOTIDE SEQUENCE</scope>
    <source>
        <strain evidence="5">ChiSxjej1B13-7958</strain>
    </source>
</reference>
<evidence type="ECO:0000313" key="5">
    <source>
        <dbReference type="EMBL" id="HIR47839.1"/>
    </source>
</evidence>
<keyword evidence="2" id="KW-0238">DNA-binding</keyword>
<dbReference type="GO" id="GO:0003700">
    <property type="term" value="F:DNA-binding transcription factor activity"/>
    <property type="evidence" value="ECO:0007669"/>
    <property type="project" value="InterPro"/>
</dbReference>
<accession>A0A9D1ANS5</accession>
<evidence type="ECO:0000259" key="4">
    <source>
        <dbReference type="PROSITE" id="PS01124"/>
    </source>
</evidence>
<dbReference type="InterPro" id="IPR020449">
    <property type="entry name" value="Tscrpt_reg_AraC-type_HTH"/>
</dbReference>
<name>A0A9D1ANS5_9FIRM</name>
<sequence length="283" mass="32309">MSNVPFTLRTQGSNSVSANLLYASSSRYEGEWHGAPHSHPFAEFFYVLRGEIDFLSEGESYSLREDDLIVINPDAGHTEQPHGTGIVEYVSVGVEGIYLDSSGGGTWNSCGIFHCRTIRSEIRFFLRLLLTEMETQQPHYEKLSQYSFQSILLLIKRLQPQEFSIHAPKRTARECSAVKRYIDDNFRHPISLDHLAEISRLNKYYLAHAFREYIGMSPINYLNARRVEEACALLRDTSHPISQIAGTVGFSSQSYFAQVFQKAVGESPGEYRKRIRRDAEKKE</sequence>
<dbReference type="GO" id="GO:0043565">
    <property type="term" value="F:sequence-specific DNA binding"/>
    <property type="evidence" value="ECO:0007669"/>
    <property type="project" value="InterPro"/>
</dbReference>
<dbReference type="InterPro" id="IPR018060">
    <property type="entry name" value="HTH_AraC"/>
</dbReference>
<evidence type="ECO:0000256" key="3">
    <source>
        <dbReference type="ARBA" id="ARBA00023163"/>
    </source>
</evidence>
<dbReference type="Pfam" id="PF07883">
    <property type="entry name" value="Cupin_2"/>
    <property type="match status" value="1"/>
</dbReference>
<dbReference type="PRINTS" id="PR00032">
    <property type="entry name" value="HTHARAC"/>
</dbReference>
<protein>
    <submittedName>
        <fullName evidence="5">AraC family transcriptional regulator</fullName>
    </submittedName>
</protein>
<dbReference type="AlphaFoldDB" id="A0A9D1ANS5"/>
<dbReference type="InterPro" id="IPR014710">
    <property type="entry name" value="RmlC-like_jellyroll"/>
</dbReference>
<proteinExistence type="predicted"/>
<dbReference type="Gene3D" id="1.10.10.60">
    <property type="entry name" value="Homeodomain-like"/>
    <property type="match status" value="2"/>
</dbReference>
<dbReference type="Pfam" id="PF12833">
    <property type="entry name" value="HTH_18"/>
    <property type="match status" value="1"/>
</dbReference>
<dbReference type="PROSITE" id="PS01124">
    <property type="entry name" value="HTH_ARAC_FAMILY_2"/>
    <property type="match status" value="1"/>
</dbReference>
<keyword evidence="1" id="KW-0805">Transcription regulation</keyword>
<keyword evidence="3" id="KW-0804">Transcription</keyword>
<dbReference type="PANTHER" id="PTHR43280">
    <property type="entry name" value="ARAC-FAMILY TRANSCRIPTIONAL REGULATOR"/>
    <property type="match status" value="1"/>
</dbReference>
<comment type="caution">
    <text evidence="5">The sequence shown here is derived from an EMBL/GenBank/DDBJ whole genome shotgun (WGS) entry which is preliminary data.</text>
</comment>
<dbReference type="SUPFAM" id="SSF46689">
    <property type="entry name" value="Homeodomain-like"/>
    <property type="match status" value="2"/>
</dbReference>
<dbReference type="Proteomes" id="UP000824242">
    <property type="component" value="Unassembled WGS sequence"/>
</dbReference>
<evidence type="ECO:0000256" key="1">
    <source>
        <dbReference type="ARBA" id="ARBA00023015"/>
    </source>
</evidence>